<evidence type="ECO:0000313" key="2">
    <source>
        <dbReference type="Proteomes" id="UP000267145"/>
    </source>
</evidence>
<organism evidence="1 2">
    <name type="scientific">Verticillium nonalfalfae</name>
    <dbReference type="NCBI Taxonomy" id="1051616"/>
    <lineage>
        <taxon>Eukaryota</taxon>
        <taxon>Fungi</taxon>
        <taxon>Dikarya</taxon>
        <taxon>Ascomycota</taxon>
        <taxon>Pezizomycotina</taxon>
        <taxon>Sordariomycetes</taxon>
        <taxon>Hypocreomycetidae</taxon>
        <taxon>Glomerellales</taxon>
        <taxon>Plectosphaerellaceae</taxon>
        <taxon>Verticillium</taxon>
    </lineage>
</organism>
<proteinExistence type="predicted"/>
<name>A0A3M9YC89_9PEZI</name>
<evidence type="ECO:0000313" key="1">
    <source>
        <dbReference type="EMBL" id="RNJ57386.1"/>
    </source>
</evidence>
<dbReference type="RefSeq" id="XP_028495544.1">
    <property type="nucleotide sequence ID" value="XM_028640288.1"/>
</dbReference>
<dbReference type="GeneID" id="39609838"/>
<gene>
    <name evidence="1" type="ORF">D7B24_006149</name>
</gene>
<accession>A0A3M9YC89</accession>
<sequence>MGRRRRTREDASSWTCLNRIVERADREQTSPPPNTDVNVIKPEIQKTSQDAARRSVPIFDGKVHDGAKIARDDKL</sequence>
<comment type="caution">
    <text evidence="1">The sequence shown here is derived from an EMBL/GenBank/DDBJ whole genome shotgun (WGS) entry which is preliminary data.</text>
</comment>
<protein>
    <submittedName>
        <fullName evidence="1">Uncharacterized protein</fullName>
    </submittedName>
</protein>
<reference evidence="1 2" key="1">
    <citation type="submission" date="2018-10" db="EMBL/GenBank/DDBJ databases">
        <title>Genome sequence of Verticillium nonalfalfae VnAa140.</title>
        <authorList>
            <person name="Stajich J.E."/>
            <person name="Kasson M.T."/>
        </authorList>
    </citation>
    <scope>NUCLEOTIDE SEQUENCE [LARGE SCALE GENOMIC DNA]</scope>
    <source>
        <strain evidence="1 2">VnAa140</strain>
    </source>
</reference>
<dbReference type="AlphaFoldDB" id="A0A3M9YC89"/>
<dbReference type="Proteomes" id="UP000267145">
    <property type="component" value="Unassembled WGS sequence"/>
</dbReference>
<keyword evidence="2" id="KW-1185">Reference proteome</keyword>
<dbReference type="EMBL" id="RBVV01000041">
    <property type="protein sequence ID" value="RNJ57386.1"/>
    <property type="molecule type" value="Genomic_DNA"/>
</dbReference>